<accession>A0A2I0JSA7</accession>
<dbReference type="AlphaFoldDB" id="A0A2I0JSA7"/>
<evidence type="ECO:0000313" key="2">
    <source>
        <dbReference type="Proteomes" id="UP000233551"/>
    </source>
</evidence>
<organism evidence="1 2">
    <name type="scientific">Punica granatum</name>
    <name type="common">Pomegranate</name>
    <dbReference type="NCBI Taxonomy" id="22663"/>
    <lineage>
        <taxon>Eukaryota</taxon>
        <taxon>Viridiplantae</taxon>
        <taxon>Streptophyta</taxon>
        <taxon>Embryophyta</taxon>
        <taxon>Tracheophyta</taxon>
        <taxon>Spermatophyta</taxon>
        <taxon>Magnoliopsida</taxon>
        <taxon>eudicotyledons</taxon>
        <taxon>Gunneridae</taxon>
        <taxon>Pentapetalae</taxon>
        <taxon>rosids</taxon>
        <taxon>malvids</taxon>
        <taxon>Myrtales</taxon>
        <taxon>Lythraceae</taxon>
        <taxon>Punica</taxon>
    </lineage>
</organism>
<gene>
    <name evidence="1" type="ORF">CRG98_020857</name>
</gene>
<keyword evidence="2" id="KW-1185">Reference proteome</keyword>
<dbReference type="EMBL" id="PGOL01001344">
    <property type="protein sequence ID" value="PKI58750.1"/>
    <property type="molecule type" value="Genomic_DNA"/>
</dbReference>
<reference evidence="1 2" key="1">
    <citation type="submission" date="2017-11" db="EMBL/GenBank/DDBJ databases">
        <title>De-novo sequencing of pomegranate (Punica granatum L.) genome.</title>
        <authorList>
            <person name="Akparov Z."/>
            <person name="Amiraslanov A."/>
            <person name="Hajiyeva S."/>
            <person name="Abbasov M."/>
            <person name="Kaur K."/>
            <person name="Hamwieh A."/>
            <person name="Solovyev V."/>
            <person name="Salamov A."/>
            <person name="Braich B."/>
            <person name="Kosarev P."/>
            <person name="Mahmoud A."/>
            <person name="Hajiyev E."/>
            <person name="Babayeva S."/>
            <person name="Izzatullayeva V."/>
            <person name="Mammadov A."/>
            <person name="Mammadov A."/>
            <person name="Sharifova S."/>
            <person name="Ojaghi J."/>
            <person name="Eynullazada K."/>
            <person name="Bayramov B."/>
            <person name="Abdulazimova A."/>
            <person name="Shahmuradov I."/>
        </authorList>
    </citation>
    <scope>NUCLEOTIDE SEQUENCE [LARGE SCALE GENOMIC DNA]</scope>
    <source>
        <strain evidence="2">cv. AG2017</strain>
        <tissue evidence="1">Leaf</tissue>
    </source>
</reference>
<dbReference type="Proteomes" id="UP000233551">
    <property type="component" value="Unassembled WGS sequence"/>
</dbReference>
<sequence length="199" mass="22113">MTVEELNKLIENRIAENEKKKQGIVLFDVDNKRSIKKEILSTTVPRSIEQREGETLRTWYERFFGVVVEVPEVTVCEIISAFRRGCKHGYFTKDHIVHPGQNLGDLFARAKRYMTLEESLAVEKKGHLKMFVRAEATTGDLRKGPLPRIGGNMIRGGNPARGIGPASIGVLAAMTLEKTVVNQEVPGGSTSPKGYSCDI</sequence>
<evidence type="ECO:0000313" key="1">
    <source>
        <dbReference type="EMBL" id="PKI58750.1"/>
    </source>
</evidence>
<protein>
    <submittedName>
        <fullName evidence="1">Uncharacterized protein</fullName>
    </submittedName>
</protein>
<comment type="caution">
    <text evidence="1">The sequence shown here is derived from an EMBL/GenBank/DDBJ whole genome shotgun (WGS) entry which is preliminary data.</text>
</comment>
<proteinExistence type="predicted"/>
<name>A0A2I0JSA7_PUNGR</name>